<dbReference type="AlphaFoldDB" id="A0A8B8APH4"/>
<dbReference type="KEGG" id="cvn:111104019"/>
<dbReference type="OrthoDB" id="408743at2759"/>
<evidence type="ECO:0000259" key="2">
    <source>
        <dbReference type="Pfam" id="PF02668"/>
    </source>
</evidence>
<organism evidence="3 4">
    <name type="scientific">Crassostrea virginica</name>
    <name type="common">Eastern oyster</name>
    <dbReference type="NCBI Taxonomy" id="6565"/>
    <lineage>
        <taxon>Eukaryota</taxon>
        <taxon>Metazoa</taxon>
        <taxon>Spiralia</taxon>
        <taxon>Lophotrochozoa</taxon>
        <taxon>Mollusca</taxon>
        <taxon>Bivalvia</taxon>
        <taxon>Autobranchia</taxon>
        <taxon>Pteriomorphia</taxon>
        <taxon>Ostreida</taxon>
        <taxon>Ostreoidea</taxon>
        <taxon>Ostreidae</taxon>
        <taxon>Crassostrea</taxon>
    </lineage>
</organism>
<dbReference type="PANTHER" id="PTHR10696:SF21">
    <property type="entry name" value="TAUD_TFDA-LIKE DOMAIN-CONTAINING PROTEIN"/>
    <property type="match status" value="1"/>
</dbReference>
<evidence type="ECO:0000313" key="4">
    <source>
        <dbReference type="RefSeq" id="XP_022293422.1"/>
    </source>
</evidence>
<sequence>MPEGQKSSVKEITLPEPEQKKFDGTVFPLILSPNDEIENQFFIDSTGKAISWVQNELSNIEAQLLKHGAILFRGFPITCPSDFDIFVKAFNYEALPYVGGAAPRTLVVGNVFTSNEAPPDTLIPFHHEMAQVPNFPNVLFFYCDVAPTEGGQTPLVLSNLVYQRMVQLNPSFVNTLKEKGVKYTRVLPNGDDPTSPIGRGWQSTYGTSNKEEAEKKALELVGSIEWLDDGCLKTITRVLPAIREDTRTGKEMWFNSVIAVYRGWKDTRNSPEKSITFGDGSPMDPKTMDVLENVLNELAIDFRWKKGDVVMVDNRQALHGRRSFVPPRRILAALCK</sequence>
<evidence type="ECO:0000256" key="1">
    <source>
        <dbReference type="ARBA" id="ARBA00023002"/>
    </source>
</evidence>
<feature type="domain" description="TauD/TfdA-like" evidence="2">
    <location>
        <begin position="59"/>
        <end position="331"/>
    </location>
</feature>
<dbReference type="SUPFAM" id="SSF51197">
    <property type="entry name" value="Clavaminate synthase-like"/>
    <property type="match status" value="1"/>
</dbReference>
<keyword evidence="3" id="KW-1185">Reference proteome</keyword>
<accession>A0A8B8APH4</accession>
<reference evidence="4" key="1">
    <citation type="submission" date="2025-08" db="UniProtKB">
        <authorList>
            <consortium name="RefSeq"/>
        </authorList>
    </citation>
    <scope>IDENTIFICATION</scope>
    <source>
        <tissue evidence="4">Whole sample</tissue>
    </source>
</reference>
<dbReference type="InterPro" id="IPR042098">
    <property type="entry name" value="TauD-like_sf"/>
</dbReference>
<dbReference type="FunFam" id="3.60.130.10:FF:000006">
    <property type="entry name" value="Clavaminate synthase-like protein At3g21360"/>
    <property type="match status" value="1"/>
</dbReference>
<keyword evidence="1" id="KW-0560">Oxidoreductase</keyword>
<dbReference type="Gene3D" id="3.60.130.10">
    <property type="entry name" value="Clavaminate synthase-like"/>
    <property type="match status" value="1"/>
</dbReference>
<dbReference type="GeneID" id="111104019"/>
<evidence type="ECO:0000313" key="3">
    <source>
        <dbReference type="Proteomes" id="UP000694844"/>
    </source>
</evidence>
<dbReference type="PANTHER" id="PTHR10696">
    <property type="entry name" value="GAMMA-BUTYROBETAINE HYDROXYLASE-RELATED"/>
    <property type="match status" value="1"/>
</dbReference>
<protein>
    <submittedName>
        <fullName evidence="4">Clavaminate synthase-like protein At3g21360</fullName>
    </submittedName>
</protein>
<dbReference type="Pfam" id="PF02668">
    <property type="entry name" value="TauD"/>
    <property type="match status" value="1"/>
</dbReference>
<dbReference type="GO" id="GO:0016491">
    <property type="term" value="F:oxidoreductase activity"/>
    <property type="evidence" value="ECO:0007669"/>
    <property type="project" value="UniProtKB-KW"/>
</dbReference>
<dbReference type="InterPro" id="IPR050411">
    <property type="entry name" value="AlphaKG_dependent_hydroxylases"/>
</dbReference>
<dbReference type="RefSeq" id="XP_022293422.1">
    <property type="nucleotide sequence ID" value="XM_022437714.1"/>
</dbReference>
<proteinExistence type="predicted"/>
<gene>
    <name evidence="4" type="primary">LOC111104019</name>
</gene>
<dbReference type="Proteomes" id="UP000694844">
    <property type="component" value="Chromosome 7"/>
</dbReference>
<dbReference type="InterPro" id="IPR003819">
    <property type="entry name" value="TauD/TfdA-like"/>
</dbReference>
<name>A0A8B8APH4_CRAVI</name>